<sequence>MFQDNTQACKEAIRQAQVKWLKEVGELLVAAIKPLVPVDTSKLKNSISYKVNESELSVTIGTGEDYAVYVEFGTGEFAENGQGRRGGWVYKDPITGEKIFTHGEHPKPYMRPGFRSQKKNIQALLEKCLKEIGANASIGFKKVK</sequence>
<dbReference type="EMBL" id="JAENHN010000006">
    <property type="protein sequence ID" value="MBK1809434.1"/>
    <property type="molecule type" value="Genomic_DNA"/>
</dbReference>
<evidence type="ECO:0000313" key="1">
    <source>
        <dbReference type="EMBL" id="MBK1809434.1"/>
    </source>
</evidence>
<dbReference type="RefSeq" id="WP_200265969.1">
    <property type="nucleotide sequence ID" value="NZ_JAENHN010000006.1"/>
</dbReference>
<evidence type="ECO:0000313" key="2">
    <source>
        <dbReference type="Proteomes" id="UP000596739"/>
    </source>
</evidence>
<organism evidence="1 2">
    <name type="scientific">Clostridium yunnanense</name>
    <dbReference type="NCBI Taxonomy" id="2800325"/>
    <lineage>
        <taxon>Bacteria</taxon>
        <taxon>Bacillati</taxon>
        <taxon>Bacillota</taxon>
        <taxon>Clostridia</taxon>
        <taxon>Eubacteriales</taxon>
        <taxon>Clostridiaceae</taxon>
        <taxon>Clostridium</taxon>
    </lineage>
</organism>
<dbReference type="Proteomes" id="UP000596739">
    <property type="component" value="Unassembled WGS sequence"/>
</dbReference>
<accession>A0ABS1EJ90</accession>
<reference evidence="2" key="1">
    <citation type="submission" date="2021-01" db="EMBL/GenBank/DDBJ databases">
        <title>Genome public.</title>
        <authorList>
            <person name="Liu C."/>
            <person name="Sun Q."/>
        </authorList>
    </citation>
    <scope>NUCLEOTIDE SEQUENCE [LARGE SCALE GENOMIC DNA]</scope>
    <source>
        <strain evidence="2">YIM B02505</strain>
    </source>
</reference>
<protein>
    <submittedName>
        <fullName evidence="1">HK97 gp10 family phage protein</fullName>
    </submittedName>
</protein>
<dbReference type="NCBIfam" id="TIGR01725">
    <property type="entry name" value="phge_HK97_gp10"/>
    <property type="match status" value="1"/>
</dbReference>
<dbReference type="Pfam" id="PF04883">
    <property type="entry name" value="HK97-gp10_like"/>
    <property type="match status" value="1"/>
</dbReference>
<comment type="caution">
    <text evidence="1">The sequence shown here is derived from an EMBL/GenBank/DDBJ whole genome shotgun (WGS) entry which is preliminary data.</text>
</comment>
<keyword evidence="2" id="KW-1185">Reference proteome</keyword>
<name>A0ABS1EJ90_9CLOT</name>
<dbReference type="InterPro" id="IPR010064">
    <property type="entry name" value="HK97-gp10_tail"/>
</dbReference>
<proteinExistence type="predicted"/>
<gene>
    <name evidence="1" type="ORF">JHL18_02070</name>
</gene>